<dbReference type="GO" id="GO:0005524">
    <property type="term" value="F:ATP binding"/>
    <property type="evidence" value="ECO:0007669"/>
    <property type="project" value="UniProtKB-UniRule"/>
</dbReference>
<feature type="region of interest" description="A; substrate-binding" evidence="10">
    <location>
        <begin position="1"/>
        <end position="372"/>
    </location>
</feature>
<evidence type="ECO:0000256" key="5">
    <source>
        <dbReference type="ARBA" id="ARBA00022840"/>
    </source>
</evidence>
<dbReference type="EMBL" id="QPJU01000011">
    <property type="protein sequence ID" value="RCX07843.1"/>
    <property type="molecule type" value="Genomic_DNA"/>
</dbReference>
<dbReference type="Gene3D" id="3.40.50.11260">
    <property type="match status" value="1"/>
</dbReference>
<feature type="binding site" evidence="11">
    <location>
        <begin position="141"/>
        <end position="146"/>
    </location>
    <ligand>
        <name>ATP</name>
        <dbReference type="ChEBI" id="CHEBI:30616"/>
    </ligand>
</feature>
<dbReference type="PANTHER" id="PTHR11528">
    <property type="entry name" value="HEAT SHOCK PROTEIN 90 FAMILY MEMBER"/>
    <property type="match status" value="1"/>
</dbReference>
<dbReference type="PROSITE" id="PS00298">
    <property type="entry name" value="HSP90"/>
    <property type="match status" value="1"/>
</dbReference>
<dbReference type="GO" id="GO:0140662">
    <property type="term" value="F:ATP-dependent protein folding chaperone"/>
    <property type="evidence" value="ECO:0007669"/>
    <property type="project" value="InterPro"/>
</dbReference>
<comment type="function">
    <text evidence="8 10">Molecular chaperone. Has ATPase activity.</text>
</comment>
<keyword evidence="4 10" id="KW-0547">Nucleotide-binding</keyword>
<feature type="binding site" evidence="11">
    <location>
        <position position="193"/>
    </location>
    <ligand>
        <name>ATP</name>
        <dbReference type="ChEBI" id="CHEBI:30616"/>
    </ligand>
</feature>
<dbReference type="InterPro" id="IPR036890">
    <property type="entry name" value="HATPase_C_sf"/>
</dbReference>
<dbReference type="HAMAP" id="MF_00505">
    <property type="entry name" value="HSP90"/>
    <property type="match status" value="1"/>
</dbReference>
<name>A0A369AFC3_9BURK</name>
<feature type="binding site" evidence="11">
    <location>
        <position position="53"/>
    </location>
    <ligand>
        <name>ATP</name>
        <dbReference type="ChEBI" id="CHEBI:30616"/>
    </ligand>
</feature>
<dbReference type="InterPro" id="IPR001404">
    <property type="entry name" value="Hsp90_fam"/>
</dbReference>
<evidence type="ECO:0000256" key="7">
    <source>
        <dbReference type="ARBA" id="ARBA00023186"/>
    </source>
</evidence>
<dbReference type="Gene3D" id="1.20.120.790">
    <property type="entry name" value="Heat shock protein 90, C-terminal domain"/>
    <property type="match status" value="1"/>
</dbReference>
<evidence type="ECO:0000256" key="9">
    <source>
        <dbReference type="ARBA" id="ARBA00070675"/>
    </source>
</evidence>
<organism evidence="13 14">
    <name type="scientific">Extensimonas vulgaris</name>
    <dbReference type="NCBI Taxonomy" id="1031594"/>
    <lineage>
        <taxon>Bacteria</taxon>
        <taxon>Pseudomonadati</taxon>
        <taxon>Pseudomonadota</taxon>
        <taxon>Betaproteobacteria</taxon>
        <taxon>Burkholderiales</taxon>
        <taxon>Comamonadaceae</taxon>
        <taxon>Extensimonas</taxon>
    </lineage>
</organism>
<evidence type="ECO:0000256" key="1">
    <source>
        <dbReference type="ARBA" id="ARBA00004496"/>
    </source>
</evidence>
<comment type="subunit">
    <text evidence="10">Homodimer.</text>
</comment>
<feature type="binding site" evidence="11">
    <location>
        <position position="99"/>
    </location>
    <ligand>
        <name>ATP</name>
        <dbReference type="ChEBI" id="CHEBI:30616"/>
    </ligand>
</feature>
<dbReference type="Pfam" id="PF00183">
    <property type="entry name" value="HSP90"/>
    <property type="match status" value="1"/>
</dbReference>
<dbReference type="Pfam" id="PF13589">
    <property type="entry name" value="HATPase_c_3"/>
    <property type="match status" value="1"/>
</dbReference>
<dbReference type="SUPFAM" id="SSF54211">
    <property type="entry name" value="Ribosomal protein S5 domain 2-like"/>
    <property type="match status" value="1"/>
</dbReference>
<reference evidence="13 14" key="1">
    <citation type="submission" date="2018-07" db="EMBL/GenBank/DDBJ databases">
        <title>Genomic Encyclopedia of Type Strains, Phase IV (KMG-IV): sequencing the most valuable type-strain genomes for metagenomic binning, comparative biology and taxonomic classification.</title>
        <authorList>
            <person name="Goeker M."/>
        </authorList>
    </citation>
    <scope>NUCLEOTIDE SEQUENCE [LARGE SCALE GENOMIC DNA]</scope>
    <source>
        <strain evidence="13 14">DSM 100911</strain>
    </source>
</reference>
<dbReference type="Gene3D" id="3.30.230.80">
    <property type="match status" value="1"/>
</dbReference>
<feature type="binding site" evidence="11">
    <location>
        <position position="118"/>
    </location>
    <ligand>
        <name>ATP</name>
        <dbReference type="ChEBI" id="CHEBI:30616"/>
    </ligand>
</feature>
<dbReference type="InterPro" id="IPR019805">
    <property type="entry name" value="Heat_shock_protein_90_CS"/>
</dbReference>
<feature type="binding site" evidence="11">
    <location>
        <position position="57"/>
    </location>
    <ligand>
        <name>ATP</name>
        <dbReference type="ChEBI" id="CHEBI:30616"/>
    </ligand>
</feature>
<dbReference type="Gene3D" id="3.30.565.10">
    <property type="entry name" value="Histidine kinase-like ATPase, C-terminal domain"/>
    <property type="match status" value="1"/>
</dbReference>
<dbReference type="Proteomes" id="UP000252174">
    <property type="component" value="Unassembled WGS sequence"/>
</dbReference>
<keyword evidence="3 10" id="KW-0963">Cytoplasm</keyword>
<dbReference type="InterPro" id="IPR020568">
    <property type="entry name" value="Ribosomal_Su5_D2-typ_SF"/>
</dbReference>
<dbReference type="SMART" id="SM00387">
    <property type="entry name" value="HATPase_c"/>
    <property type="match status" value="1"/>
</dbReference>
<evidence type="ECO:0000256" key="2">
    <source>
        <dbReference type="ARBA" id="ARBA00008239"/>
    </source>
</evidence>
<feature type="binding site" evidence="11">
    <location>
        <position position="104"/>
    </location>
    <ligand>
        <name>ATP</name>
        <dbReference type="ChEBI" id="CHEBI:30616"/>
    </ligand>
</feature>
<keyword evidence="5 10" id="KW-0067">ATP-binding</keyword>
<dbReference type="FunFam" id="3.30.565.10:FF:000009">
    <property type="entry name" value="Molecular chaperone HtpG"/>
    <property type="match status" value="1"/>
</dbReference>
<evidence type="ECO:0000256" key="6">
    <source>
        <dbReference type="ARBA" id="ARBA00023016"/>
    </source>
</evidence>
<evidence type="ECO:0000256" key="8">
    <source>
        <dbReference type="ARBA" id="ARBA00058590"/>
    </source>
</evidence>
<evidence type="ECO:0000256" key="4">
    <source>
        <dbReference type="ARBA" id="ARBA00022741"/>
    </source>
</evidence>
<evidence type="ECO:0000259" key="12">
    <source>
        <dbReference type="SMART" id="SM00387"/>
    </source>
</evidence>
<dbReference type="PRINTS" id="PR00775">
    <property type="entry name" value="HEATSHOCK90"/>
</dbReference>
<comment type="subcellular location">
    <subcellularLocation>
        <location evidence="1 10">Cytoplasm</location>
    </subcellularLocation>
</comment>
<dbReference type="NCBIfam" id="NF003555">
    <property type="entry name" value="PRK05218.1"/>
    <property type="match status" value="1"/>
</dbReference>
<feature type="binding site" evidence="11">
    <location>
        <begin position="119"/>
        <end position="120"/>
    </location>
    <ligand>
        <name>ATP</name>
        <dbReference type="ChEBI" id="CHEBI:30616"/>
    </ligand>
</feature>
<dbReference type="PIRSF" id="PIRSF002583">
    <property type="entry name" value="Hsp90"/>
    <property type="match status" value="1"/>
</dbReference>
<comment type="caution">
    <text evidence="13">The sequence shown here is derived from an EMBL/GenBank/DDBJ whole genome shotgun (WGS) entry which is preliminary data.</text>
</comment>
<protein>
    <recommendedName>
        <fullName evidence="9 10">Chaperone protein HtpG</fullName>
    </recommendedName>
    <alternativeName>
        <fullName evidence="10">Heat shock protein HtpG</fullName>
    </alternativeName>
    <alternativeName>
        <fullName evidence="10">High temperature protein G</fullName>
    </alternativeName>
</protein>
<keyword evidence="7 10" id="KW-0143">Chaperone</keyword>
<dbReference type="AlphaFoldDB" id="A0A369AFC3"/>
<accession>A0A369AFC3</accession>
<dbReference type="GO" id="GO:0051082">
    <property type="term" value="F:unfolded protein binding"/>
    <property type="evidence" value="ECO:0007669"/>
    <property type="project" value="UniProtKB-UniRule"/>
</dbReference>
<sequence>MACATFATFPNKNLAKRSHTMSKQTLSFQTEVAQLLHLVTHSLYSNKDIFLRELISNASDACDKLRFEALNNPALYEDAPNLEIRVSFDPEARTITITDNGVGMSAQEAIDHLGTIAKSGTKEFMNRLSGDQKQDAQLIGQFGVGFYSGFIVADQITVESRRAGLPPEQGVRWTSRGTGDFEVEPITRAQRGTSVILHLREDAQEYLNGWKLKSIISKYSDHIGLPILMEKEEWQDGAPIDPNDEKAGRHPGRMVKTGEWETVNQASALWTRPKKDITDEQYQEFYKAISHDFENPLAWTHNRVEGSTEYIQLLYIPAKAPFDLWNRDKKGGVRLYVKRVFIMDDAEALLPGYLRFVKGVIDSADLPLNVSRELLQESRDVRAIREGNTRRILSLLEDLAKHDKHAPDAEVSPEDKAKEGKYSQFYAEFGAVLKEGLGEDFANRERIAGLLRFASTQSDTVSVSLADYKARMKEGQEAIYYITAENLNAAKNSPQLEIFKKKGIEVLLMTDRVDEWALGYLTEFDGTPLQSVAKGAADLGKLQDEAEKKAAEEAAEAFKPLLAKLKEALKNEVEDVRVSTRLVDSPACLVVKEGGMSTQMARLLKQMGQKVPDVKPVLEVNPEHPLVQKLDGSVHFHDLAHILFDQALLAEGGLPEDPAAYVRRVNALLAGA</sequence>
<keyword evidence="6 10" id="KW-0346">Stress response</keyword>
<comment type="caution">
    <text evidence="10">Lacks conserved residue(s) required for the propagation of feature annotation.</text>
</comment>
<dbReference type="FunFam" id="3.30.230.80:FF:000002">
    <property type="entry name" value="Molecular chaperone HtpG"/>
    <property type="match status" value="1"/>
</dbReference>
<evidence type="ECO:0000256" key="11">
    <source>
        <dbReference type="PIRSR" id="PIRSR002583-1"/>
    </source>
</evidence>
<keyword evidence="14" id="KW-1185">Reference proteome</keyword>
<feature type="region of interest" description="C" evidence="10">
    <location>
        <begin position="603"/>
        <end position="672"/>
    </location>
</feature>
<gene>
    <name evidence="10" type="primary">htpG</name>
    <name evidence="13" type="ORF">DFR45_11130</name>
</gene>
<dbReference type="InterPro" id="IPR020575">
    <property type="entry name" value="Hsp90_N"/>
</dbReference>
<dbReference type="GO" id="GO:0005737">
    <property type="term" value="C:cytoplasm"/>
    <property type="evidence" value="ECO:0007669"/>
    <property type="project" value="UniProtKB-SubCell"/>
</dbReference>
<evidence type="ECO:0000313" key="14">
    <source>
        <dbReference type="Proteomes" id="UP000252174"/>
    </source>
</evidence>
<dbReference type="InterPro" id="IPR003594">
    <property type="entry name" value="HATPase_dom"/>
</dbReference>
<evidence type="ECO:0000256" key="3">
    <source>
        <dbReference type="ARBA" id="ARBA00022490"/>
    </source>
</evidence>
<feature type="binding site" evidence="11">
    <location>
        <position position="372"/>
    </location>
    <ligand>
        <name>ATP</name>
        <dbReference type="ChEBI" id="CHEBI:30616"/>
    </ligand>
</feature>
<dbReference type="CDD" id="cd16927">
    <property type="entry name" value="HATPase_Hsp90-like"/>
    <property type="match status" value="1"/>
</dbReference>
<proteinExistence type="inferred from homology"/>
<dbReference type="SUPFAM" id="SSF55874">
    <property type="entry name" value="ATPase domain of HSP90 chaperone/DNA topoisomerase II/histidine kinase"/>
    <property type="match status" value="1"/>
</dbReference>
<feature type="domain" description="Histidine kinase/HSP90-like ATPase" evidence="12">
    <location>
        <begin position="46"/>
        <end position="203"/>
    </location>
</feature>
<evidence type="ECO:0000256" key="10">
    <source>
        <dbReference type="HAMAP-Rule" id="MF_00505"/>
    </source>
</evidence>
<dbReference type="SUPFAM" id="SSF110942">
    <property type="entry name" value="HSP90 C-terminal domain"/>
    <property type="match status" value="1"/>
</dbReference>
<dbReference type="GO" id="GO:0016887">
    <property type="term" value="F:ATP hydrolysis activity"/>
    <property type="evidence" value="ECO:0007669"/>
    <property type="project" value="InterPro"/>
</dbReference>
<dbReference type="InterPro" id="IPR037196">
    <property type="entry name" value="HSP90_C"/>
</dbReference>
<evidence type="ECO:0000313" key="13">
    <source>
        <dbReference type="EMBL" id="RCX07843.1"/>
    </source>
</evidence>
<comment type="similarity">
    <text evidence="2 10">Belongs to the heat shock protein 90 family.</text>
</comment>